<dbReference type="OrthoDB" id="10420358at2759"/>
<evidence type="ECO:0000256" key="1">
    <source>
        <dbReference type="SAM" id="MobiDB-lite"/>
    </source>
</evidence>
<reference evidence="2 3" key="1">
    <citation type="submission" date="2013-12" db="EMBL/GenBank/DDBJ databases">
        <title>Draft genome of the parsitic nematode Ancylostoma duodenale.</title>
        <authorList>
            <person name="Mitreva M."/>
        </authorList>
    </citation>
    <scope>NUCLEOTIDE SEQUENCE [LARGE SCALE GENOMIC DNA]</scope>
    <source>
        <strain evidence="2 3">Zhejiang</strain>
    </source>
</reference>
<name>A0A0C2GU00_9BILA</name>
<proteinExistence type="predicted"/>
<accession>A0A0C2GU00</accession>
<sequence length="149" mass="15480">MDDINVDSGSPAQLAPHNQVAGHIRGKLLAPLVPSTAESHHVRQRQLVGHASRNILCHSSAAESTGGVPQPPGRSNRRAGECLFGAARAVKAALQLHFLPSGGEPRQPHHDALQSASGCGDEVVPSNSSRDVRKMSEAVAQRGAGLQGA</sequence>
<feature type="region of interest" description="Disordered" evidence="1">
    <location>
        <begin position="59"/>
        <end position="79"/>
    </location>
</feature>
<evidence type="ECO:0000313" key="2">
    <source>
        <dbReference type="EMBL" id="KIH60661.1"/>
    </source>
</evidence>
<dbReference type="EMBL" id="KN730766">
    <property type="protein sequence ID" value="KIH60661.1"/>
    <property type="molecule type" value="Genomic_DNA"/>
</dbReference>
<organism evidence="2 3">
    <name type="scientific">Ancylostoma duodenale</name>
    <dbReference type="NCBI Taxonomy" id="51022"/>
    <lineage>
        <taxon>Eukaryota</taxon>
        <taxon>Metazoa</taxon>
        <taxon>Ecdysozoa</taxon>
        <taxon>Nematoda</taxon>
        <taxon>Chromadorea</taxon>
        <taxon>Rhabditida</taxon>
        <taxon>Rhabditina</taxon>
        <taxon>Rhabditomorpha</taxon>
        <taxon>Strongyloidea</taxon>
        <taxon>Ancylostomatidae</taxon>
        <taxon>Ancylostomatinae</taxon>
        <taxon>Ancylostoma</taxon>
    </lineage>
</organism>
<feature type="region of interest" description="Disordered" evidence="1">
    <location>
        <begin position="99"/>
        <end position="149"/>
    </location>
</feature>
<dbReference type="Proteomes" id="UP000054047">
    <property type="component" value="Unassembled WGS sequence"/>
</dbReference>
<protein>
    <submittedName>
        <fullName evidence="2">Uncharacterized protein</fullName>
    </submittedName>
</protein>
<keyword evidence="3" id="KW-1185">Reference proteome</keyword>
<dbReference type="AlphaFoldDB" id="A0A0C2GU00"/>
<gene>
    <name evidence="2" type="ORF">ANCDUO_09081</name>
</gene>
<evidence type="ECO:0000313" key="3">
    <source>
        <dbReference type="Proteomes" id="UP000054047"/>
    </source>
</evidence>